<dbReference type="PANTHER" id="PTHR47332">
    <property type="entry name" value="SET DOMAIN-CONTAINING PROTEIN 5"/>
    <property type="match status" value="1"/>
</dbReference>
<dbReference type="EMBL" id="CAWUHC010000014">
    <property type="protein sequence ID" value="CAK7215222.1"/>
    <property type="molecule type" value="Genomic_DNA"/>
</dbReference>
<dbReference type="PROSITE" id="PS50280">
    <property type="entry name" value="SET"/>
    <property type="match status" value="1"/>
</dbReference>
<name>A0ABP0B6V4_9PEZI</name>
<dbReference type="CDD" id="cd20071">
    <property type="entry name" value="SET_SMYD"/>
    <property type="match status" value="1"/>
</dbReference>
<dbReference type="Proteomes" id="UP001642406">
    <property type="component" value="Unassembled WGS sequence"/>
</dbReference>
<dbReference type="SUPFAM" id="SSF82199">
    <property type="entry name" value="SET domain"/>
    <property type="match status" value="1"/>
</dbReference>
<dbReference type="PANTHER" id="PTHR47332:SF6">
    <property type="entry name" value="SET DOMAIN-CONTAINING PROTEIN"/>
    <property type="match status" value="1"/>
</dbReference>
<organism evidence="2 3">
    <name type="scientific">Sporothrix bragantina</name>
    <dbReference type="NCBI Taxonomy" id="671064"/>
    <lineage>
        <taxon>Eukaryota</taxon>
        <taxon>Fungi</taxon>
        <taxon>Dikarya</taxon>
        <taxon>Ascomycota</taxon>
        <taxon>Pezizomycotina</taxon>
        <taxon>Sordariomycetes</taxon>
        <taxon>Sordariomycetidae</taxon>
        <taxon>Ophiostomatales</taxon>
        <taxon>Ophiostomataceae</taxon>
        <taxon>Sporothrix</taxon>
    </lineage>
</organism>
<keyword evidence="3" id="KW-1185">Reference proteome</keyword>
<dbReference type="InterPro" id="IPR053185">
    <property type="entry name" value="SET_domain_protein"/>
</dbReference>
<gene>
    <name evidence="2" type="ORF">SBRCBS47491_002409</name>
</gene>
<comment type="caution">
    <text evidence="2">The sequence shown here is derived from an EMBL/GenBank/DDBJ whole genome shotgun (WGS) entry which is preliminary data.</text>
</comment>
<evidence type="ECO:0000259" key="1">
    <source>
        <dbReference type="PROSITE" id="PS50280"/>
    </source>
</evidence>
<sequence length="347" mass="38195">MDYLIQHTPWTQLPRCLQVKDLAACVYTRDGLSLVTTLDAASDAAAAVIELHKLSQQSLFYEVREIPGKGKGAVATRDIPRGTSIITELPLLLARLDLFGNETSPLPHQDKLQHLLQGALAQLSMAEQQAVQNLAIFQRGSDTSFIEDVLRTNGLGVNVGGIAHTGLYPRISRLNHACRPNTFWRYSPRTLAVEFVALRDIAAGEELTHSYIQRDTVEVTRHDLLTHWGFNCTCEVCSSRDQRQALDDKMARLKAIEMSLSSEQVSTEDDLVSLADEMMALVDGDDALLAPRGAYSYHLVVAAQAAWTRGFGGLAQRYTEQALAAAIVYGGPDDEHVGVLRQVLKIM</sequence>
<evidence type="ECO:0000313" key="3">
    <source>
        <dbReference type="Proteomes" id="UP001642406"/>
    </source>
</evidence>
<feature type="domain" description="SET" evidence="1">
    <location>
        <begin position="59"/>
        <end position="212"/>
    </location>
</feature>
<reference evidence="2 3" key="1">
    <citation type="submission" date="2024-01" db="EMBL/GenBank/DDBJ databases">
        <authorList>
            <person name="Allen C."/>
            <person name="Tagirdzhanova G."/>
        </authorList>
    </citation>
    <scope>NUCLEOTIDE SEQUENCE [LARGE SCALE GENOMIC DNA]</scope>
</reference>
<dbReference type="InterPro" id="IPR046341">
    <property type="entry name" value="SET_dom_sf"/>
</dbReference>
<protein>
    <recommendedName>
        <fullName evidence="1">SET domain-containing protein</fullName>
    </recommendedName>
</protein>
<dbReference type="Pfam" id="PF00856">
    <property type="entry name" value="SET"/>
    <property type="match status" value="1"/>
</dbReference>
<proteinExistence type="predicted"/>
<evidence type="ECO:0000313" key="2">
    <source>
        <dbReference type="EMBL" id="CAK7215222.1"/>
    </source>
</evidence>
<dbReference type="SMART" id="SM00317">
    <property type="entry name" value="SET"/>
    <property type="match status" value="1"/>
</dbReference>
<dbReference type="Gene3D" id="2.170.270.10">
    <property type="entry name" value="SET domain"/>
    <property type="match status" value="1"/>
</dbReference>
<accession>A0ABP0B6V4</accession>
<dbReference type="InterPro" id="IPR001214">
    <property type="entry name" value="SET_dom"/>
</dbReference>